<keyword evidence="5 8" id="KW-1133">Transmembrane helix</keyword>
<dbReference type="GO" id="GO:0005886">
    <property type="term" value="C:plasma membrane"/>
    <property type="evidence" value="ECO:0007669"/>
    <property type="project" value="UniProtKB-SubCell"/>
</dbReference>
<feature type="transmembrane region" description="Helical" evidence="8">
    <location>
        <begin position="187"/>
        <end position="207"/>
    </location>
</feature>
<keyword evidence="2" id="KW-0813">Transport</keyword>
<dbReference type="InterPro" id="IPR003445">
    <property type="entry name" value="Cat_transpt"/>
</dbReference>
<name>A0A356LAQ4_9BURK</name>
<feature type="transmembrane region" description="Helical" evidence="8">
    <location>
        <begin position="228"/>
        <end position="247"/>
    </location>
</feature>
<comment type="caution">
    <text evidence="9">The sequence shown here is derived from an EMBL/GenBank/DDBJ whole genome shotgun (WGS) entry which is preliminary data.</text>
</comment>
<dbReference type="EMBL" id="DOEK01000004">
    <property type="protein sequence ID" value="HBP28032.1"/>
    <property type="molecule type" value="Genomic_DNA"/>
</dbReference>
<dbReference type="SUPFAM" id="SSF81665">
    <property type="entry name" value="Calcium ATPase, transmembrane domain M"/>
    <property type="match status" value="1"/>
</dbReference>
<feature type="transmembrane region" description="Helical" evidence="8">
    <location>
        <begin position="294"/>
        <end position="323"/>
    </location>
</feature>
<evidence type="ECO:0000313" key="10">
    <source>
        <dbReference type="Proteomes" id="UP000264036"/>
    </source>
</evidence>
<evidence type="ECO:0000313" key="9">
    <source>
        <dbReference type="EMBL" id="HBP28032.1"/>
    </source>
</evidence>
<accession>A0A356LAQ4</accession>
<gene>
    <name evidence="9" type="ORF">DD666_01285</name>
</gene>
<keyword evidence="6" id="KW-0406">Ion transport</keyword>
<proteinExistence type="predicted"/>
<dbReference type="AlphaFoldDB" id="A0A356LAQ4"/>
<feature type="transmembrane region" description="Helical" evidence="8">
    <location>
        <begin position="37"/>
        <end position="59"/>
    </location>
</feature>
<keyword evidence="4 8" id="KW-0812">Transmembrane</keyword>
<dbReference type="GO" id="GO:0030001">
    <property type="term" value="P:metal ion transport"/>
    <property type="evidence" value="ECO:0007669"/>
    <property type="project" value="UniProtKB-ARBA"/>
</dbReference>
<reference evidence="9 10" key="1">
    <citation type="journal article" date="2018" name="Nat. Biotechnol.">
        <title>A standardized bacterial taxonomy based on genome phylogeny substantially revises the tree of life.</title>
        <authorList>
            <person name="Parks D.H."/>
            <person name="Chuvochina M."/>
            <person name="Waite D.W."/>
            <person name="Rinke C."/>
            <person name="Skarshewski A."/>
            <person name="Chaumeil P.A."/>
            <person name="Hugenholtz P."/>
        </authorList>
    </citation>
    <scope>NUCLEOTIDE SEQUENCE [LARGE SCALE GENOMIC DNA]</scope>
    <source>
        <strain evidence="9">UBA10707</strain>
    </source>
</reference>
<evidence type="ECO:0000256" key="2">
    <source>
        <dbReference type="ARBA" id="ARBA00022448"/>
    </source>
</evidence>
<feature type="transmembrane region" description="Helical" evidence="8">
    <location>
        <begin position="403"/>
        <end position="425"/>
    </location>
</feature>
<evidence type="ECO:0000256" key="7">
    <source>
        <dbReference type="ARBA" id="ARBA00023136"/>
    </source>
</evidence>
<feature type="transmembrane region" description="Helical" evidence="8">
    <location>
        <begin position="125"/>
        <end position="145"/>
    </location>
</feature>
<keyword evidence="3" id="KW-1003">Cell membrane</keyword>
<evidence type="ECO:0000256" key="8">
    <source>
        <dbReference type="SAM" id="Phobius"/>
    </source>
</evidence>
<dbReference type="PANTHER" id="PTHR32024">
    <property type="entry name" value="TRK SYSTEM POTASSIUM UPTAKE PROTEIN TRKG-RELATED"/>
    <property type="match status" value="1"/>
</dbReference>
<feature type="transmembrane region" description="Helical" evidence="8">
    <location>
        <begin position="71"/>
        <end position="95"/>
    </location>
</feature>
<dbReference type="GO" id="GO:0008324">
    <property type="term" value="F:monoatomic cation transmembrane transporter activity"/>
    <property type="evidence" value="ECO:0007669"/>
    <property type="project" value="InterPro"/>
</dbReference>
<evidence type="ECO:0000256" key="6">
    <source>
        <dbReference type="ARBA" id="ARBA00023065"/>
    </source>
</evidence>
<organism evidence="9 10">
    <name type="scientific">Advenella kashmirensis</name>
    <dbReference type="NCBI Taxonomy" id="310575"/>
    <lineage>
        <taxon>Bacteria</taxon>
        <taxon>Pseudomonadati</taxon>
        <taxon>Pseudomonadota</taxon>
        <taxon>Betaproteobacteria</taxon>
        <taxon>Burkholderiales</taxon>
        <taxon>Alcaligenaceae</taxon>
    </lineage>
</organism>
<comment type="subcellular location">
    <subcellularLocation>
        <location evidence="1">Cell membrane</location>
        <topology evidence="1">Multi-pass membrane protein</topology>
    </subcellularLocation>
</comment>
<evidence type="ECO:0000256" key="1">
    <source>
        <dbReference type="ARBA" id="ARBA00004651"/>
    </source>
</evidence>
<dbReference type="Proteomes" id="UP000264036">
    <property type="component" value="Unassembled WGS sequence"/>
</dbReference>
<feature type="transmembrane region" description="Helical" evidence="8">
    <location>
        <begin position="12"/>
        <end position="31"/>
    </location>
</feature>
<dbReference type="InterPro" id="IPR023298">
    <property type="entry name" value="ATPase_P-typ_TM_dom_sf"/>
</dbReference>
<evidence type="ECO:0000256" key="5">
    <source>
        <dbReference type="ARBA" id="ARBA00022989"/>
    </source>
</evidence>
<dbReference type="PANTHER" id="PTHR32024:SF1">
    <property type="entry name" value="KTR SYSTEM POTASSIUM UPTAKE PROTEIN B"/>
    <property type="match status" value="1"/>
</dbReference>
<keyword evidence="7 8" id="KW-0472">Membrane</keyword>
<evidence type="ECO:0000256" key="4">
    <source>
        <dbReference type="ARBA" id="ARBA00022692"/>
    </source>
</evidence>
<sequence>MKSLFRPAQTVALGFLLAITVGTCALMLPISSSQGEVTHWITALFTSVSAVCVTGLGVVDTGTHWSTFGQWVILILFQVGGFGIMTFATLLGLMVNSSLQLRMKMITQAEKNAISLGDIKGVAKLILLITVIIEIGLTIILTIRFQTHYGMDWPQALWNGFFHAVSAFNNAGFSLHSDSLVRYAGDFWIISPVMFAIIVGGLGFPVLHDLKTRLNDPRHWSLHTKLTLIGTAALLLAGCIGTLLFEWDNAGTLGNMSLHDKLAAASFASVTARTAGFNSIDTGALTQASLALNYLLMFIGGGSGGTAGGVKVGTFLILVLMVWSEIKGRSDTEAFGRRISLNAQRQAITVLMLSSTSIVVGTTIILFGSNLPMDKVIFEVISAFATVGLSTGITADLPASGKLTLITLMYIGRVGTITLAASLALDQRYRPYRYAEEHPIVG</sequence>
<protein>
    <submittedName>
        <fullName evidence="9">ATPase</fullName>
    </submittedName>
</protein>
<evidence type="ECO:0000256" key="3">
    <source>
        <dbReference type="ARBA" id="ARBA00022475"/>
    </source>
</evidence>
<dbReference type="Pfam" id="PF02386">
    <property type="entry name" value="TrkH"/>
    <property type="match status" value="1"/>
</dbReference>
<feature type="transmembrane region" description="Helical" evidence="8">
    <location>
        <begin position="347"/>
        <end position="368"/>
    </location>
</feature>